<dbReference type="EMBL" id="JAFIQS010000003">
    <property type="protein sequence ID" value="KAG5170886.1"/>
    <property type="molecule type" value="Genomic_DNA"/>
</dbReference>
<feature type="compositionally biased region" description="Low complexity" evidence="1">
    <location>
        <begin position="615"/>
        <end position="628"/>
    </location>
</feature>
<feature type="compositionally biased region" description="Polar residues" evidence="1">
    <location>
        <begin position="315"/>
        <end position="333"/>
    </location>
</feature>
<dbReference type="AlphaFoldDB" id="A0A8H8CMH6"/>
<organism evidence="2">
    <name type="scientific">Psilocybe cubensis</name>
    <name type="common">Psychedelic mushroom</name>
    <name type="synonym">Stropharia cubensis</name>
    <dbReference type="NCBI Taxonomy" id="181762"/>
    <lineage>
        <taxon>Eukaryota</taxon>
        <taxon>Fungi</taxon>
        <taxon>Dikarya</taxon>
        <taxon>Basidiomycota</taxon>
        <taxon>Agaricomycotina</taxon>
        <taxon>Agaricomycetes</taxon>
        <taxon>Agaricomycetidae</taxon>
        <taxon>Agaricales</taxon>
        <taxon>Agaricineae</taxon>
        <taxon>Strophariaceae</taxon>
        <taxon>Psilocybe</taxon>
    </lineage>
</organism>
<comment type="caution">
    <text evidence="2">The sequence shown here is derived from an EMBL/GenBank/DDBJ whole genome shotgun (WGS) entry which is preliminary data.</text>
</comment>
<feature type="region of interest" description="Disordered" evidence="1">
    <location>
        <begin position="176"/>
        <end position="195"/>
    </location>
</feature>
<sequence>MSVKSPAKAQGTSKDVGFIPVVFPLDRNMPFSPSIKAGSSSRKGSSSLSYMERLQQKHNAMARIARDQPRSLSLSDQNTEVDNERVLLLSKKVREAWLNTDANSADGKYTFLAQLLRLNSTSGLDGRWSAVRTDLPPAEQLPGARWINAKTEVEWKEWEKRYETERRIKEKVEKWKKTVETPSTQPSFQDSLVSNSASARKGSKAASASILSVPADPLKNSTPFGFSVVKRVQKSAVGKPSGSGSGKATVPPEKPGDSASKPTKSSHNKHIAELGEHSFIPPSFPPSQLLTSTPKHAAKPSNPRKPDPIPHIAPPSTSENSILPDQPLSSPRVTKTYGRQHPSPSQPLEASASLPAIPVTPTRKRNPHNDINDDLNDDDSVFNLNKKRLLASPATPDSNTNKERALKRARTLSELQSSPVIPPPSNRRDNANVLRSPRTPITSKRSVLPPVANPPVAATSESSPDPLLEASPYHLGNSPKKQPAIEVPTLINLLASAKKGKKTSSSKPPSASKGKGKAKETTTLDAEDGVQGKELHSDVGDDVHEKPPAAPFLFPEAVVEDAVMTIAKDTAEQEPVHADVNDLPEREKDHHLFEPYGNSVVMAYEDPNLLPVDDAASPAKSLSSLAGSDSEDDEIENVDDGNNFLLSFNPVATSTQQHRGPFASSALRNELGANNVSAEKESQPPPNLSQMTKDSWESIYAPTSMPKSKSKASSSKSKSPVPQPQPRHYQIPKTDPVTSSNPFAYSSQLTSGVAKNVYDVDRLLEQDVELAYSGWIRDPYADEIEDADGFKDPESSP</sequence>
<accession>A0A8H8CMH6</accession>
<feature type="region of interest" description="Disordered" evidence="1">
    <location>
        <begin position="610"/>
        <end position="745"/>
    </location>
</feature>
<feature type="compositionally biased region" description="Polar residues" evidence="1">
    <location>
        <begin position="736"/>
        <end position="745"/>
    </location>
</feature>
<feature type="compositionally biased region" description="Acidic residues" evidence="1">
    <location>
        <begin position="629"/>
        <end position="639"/>
    </location>
</feature>
<reference evidence="2" key="1">
    <citation type="submission" date="2021-02" db="EMBL/GenBank/DDBJ databases">
        <title>Psilocybe cubensis genome.</title>
        <authorList>
            <person name="Mckernan K.J."/>
            <person name="Crawford S."/>
            <person name="Trippe A."/>
            <person name="Kane L.T."/>
            <person name="Mclaughlin S."/>
        </authorList>
    </citation>
    <scope>NUCLEOTIDE SEQUENCE [LARGE SCALE GENOMIC DNA]</scope>
    <source>
        <strain evidence="2">MGC-MH-2018</strain>
    </source>
</reference>
<gene>
    <name evidence="2" type="ORF">JR316_002961</name>
</gene>
<name>A0A8H8CMH6_PSICU</name>
<evidence type="ECO:0000313" key="2">
    <source>
        <dbReference type="EMBL" id="KAG5170886.1"/>
    </source>
</evidence>
<evidence type="ECO:0000256" key="1">
    <source>
        <dbReference type="SAM" id="MobiDB-lite"/>
    </source>
</evidence>
<feature type="region of interest" description="Disordered" evidence="1">
    <location>
        <begin position="497"/>
        <end position="549"/>
    </location>
</feature>
<feature type="compositionally biased region" description="Low complexity" evidence="1">
    <location>
        <begin position="447"/>
        <end position="458"/>
    </location>
</feature>
<feature type="compositionally biased region" description="Polar residues" evidence="1">
    <location>
        <begin position="644"/>
        <end position="658"/>
    </location>
</feature>
<feature type="compositionally biased region" description="Basic and acidic residues" evidence="1">
    <location>
        <begin position="530"/>
        <end position="547"/>
    </location>
</feature>
<protein>
    <submittedName>
        <fullName evidence="2">Uncharacterized protein</fullName>
    </submittedName>
</protein>
<feature type="compositionally biased region" description="Polar residues" evidence="1">
    <location>
        <begin position="182"/>
        <end position="195"/>
    </location>
</feature>
<proteinExistence type="predicted"/>
<dbReference type="OrthoDB" id="3218262at2759"/>
<feature type="region of interest" description="Disordered" evidence="1">
    <location>
        <begin position="235"/>
        <end position="481"/>
    </location>
</feature>